<dbReference type="Pfam" id="PF09994">
    <property type="entry name" value="T6SS_Tle1-like_cat"/>
    <property type="match status" value="1"/>
</dbReference>
<dbReference type="Proteomes" id="UP001150238">
    <property type="component" value="Unassembled WGS sequence"/>
</dbReference>
<feature type="region of interest" description="Disordered" evidence="1">
    <location>
        <begin position="217"/>
        <end position="261"/>
    </location>
</feature>
<proteinExistence type="predicted"/>
<sequence length="469" mass="53230">MSEDTTPSRIRTHILCFDGTASEYDSENTNVVKFFALLEKDNCDDQLCYYQAYQAGIGTFFAPGVVSPLFQWCAKVLDEAFAWYLDAHVMDGYRFLMQNFRTGDKICLFGFSRGAYTARALAGMLYKVGLLPRDNQEQIVFAYKLYTRTDDAGIRLSAGFKKTYCQPVEIEFLGVWDTVASVGVIATKTLPFTSNNSSIKTFRQALSLDEHRARFKPNLFHREPPNSSGSAEVEGIKLETDPSPPTDPGSETAPSPMSRTLSDYFRRKKQNFKFDIPKIASRMDEQTTRETDVLEVWFAGCHSDIGGGAVSNSTKQSLSNISLRWMVRQVMESQCGIKFNENALSQLENRSEPMSAAPRPSTGDSSSAHSGNSQVSWKALDTLDSLQPLHDALVQNPAWWLLEILPMKTRYQDADRQWHTTYAWNLGRGRQIYTPKPYFHMTVKYRYDDVTLAYKPKARWQEGTEVYIE</sequence>
<dbReference type="AlphaFoldDB" id="A0A9W9E2B5"/>
<dbReference type="PANTHER" id="PTHR33840:SF2">
    <property type="entry name" value="TLE1 PHOSPHOLIPASE DOMAIN-CONTAINING PROTEIN"/>
    <property type="match status" value="1"/>
</dbReference>
<reference evidence="3" key="2">
    <citation type="journal article" date="2023" name="Proc. Natl. Acad. Sci. U.S.A.">
        <title>A global phylogenomic analysis of the shiitake genus Lentinula.</title>
        <authorList>
            <person name="Sierra-Patev S."/>
            <person name="Min B."/>
            <person name="Naranjo-Ortiz M."/>
            <person name="Looney B."/>
            <person name="Konkel Z."/>
            <person name="Slot J.C."/>
            <person name="Sakamoto Y."/>
            <person name="Steenwyk J.L."/>
            <person name="Rokas A."/>
            <person name="Carro J."/>
            <person name="Camarero S."/>
            <person name="Ferreira P."/>
            <person name="Molpeceres G."/>
            <person name="Ruiz-Duenas F.J."/>
            <person name="Serrano A."/>
            <person name="Henrissat B."/>
            <person name="Drula E."/>
            <person name="Hughes K.W."/>
            <person name="Mata J.L."/>
            <person name="Ishikawa N.K."/>
            <person name="Vargas-Isla R."/>
            <person name="Ushijima S."/>
            <person name="Smith C.A."/>
            <person name="Donoghue J."/>
            <person name="Ahrendt S."/>
            <person name="Andreopoulos W."/>
            <person name="He G."/>
            <person name="LaButti K."/>
            <person name="Lipzen A."/>
            <person name="Ng V."/>
            <person name="Riley R."/>
            <person name="Sandor L."/>
            <person name="Barry K."/>
            <person name="Martinez A.T."/>
            <person name="Xiao Y."/>
            <person name="Gibbons J.G."/>
            <person name="Terashima K."/>
            <person name="Grigoriev I.V."/>
            <person name="Hibbett D."/>
        </authorList>
    </citation>
    <scope>NUCLEOTIDE SEQUENCE</scope>
    <source>
        <strain evidence="3">Sp2 HRB7682 ss15</strain>
    </source>
</reference>
<evidence type="ECO:0000259" key="2">
    <source>
        <dbReference type="Pfam" id="PF09994"/>
    </source>
</evidence>
<comment type="caution">
    <text evidence="3">The sequence shown here is derived from an EMBL/GenBank/DDBJ whole genome shotgun (WGS) entry which is preliminary data.</text>
</comment>
<evidence type="ECO:0000256" key="1">
    <source>
        <dbReference type="SAM" id="MobiDB-lite"/>
    </source>
</evidence>
<dbReference type="InterPro" id="IPR018712">
    <property type="entry name" value="Tle1-like_cat"/>
</dbReference>
<organism evidence="3 4">
    <name type="scientific">Lentinula lateritia</name>
    <dbReference type="NCBI Taxonomy" id="40482"/>
    <lineage>
        <taxon>Eukaryota</taxon>
        <taxon>Fungi</taxon>
        <taxon>Dikarya</taxon>
        <taxon>Basidiomycota</taxon>
        <taxon>Agaricomycotina</taxon>
        <taxon>Agaricomycetes</taxon>
        <taxon>Agaricomycetidae</taxon>
        <taxon>Agaricales</taxon>
        <taxon>Marasmiineae</taxon>
        <taxon>Omphalotaceae</taxon>
        <taxon>Lentinula</taxon>
    </lineage>
</organism>
<gene>
    <name evidence="3" type="ORF">C8J55DRAFT_554117</name>
</gene>
<protein>
    <recommendedName>
        <fullName evidence="2">T6SS Phospholipase effector Tle1-like catalytic domain-containing protein</fullName>
    </recommendedName>
</protein>
<feature type="compositionally biased region" description="Polar residues" evidence="1">
    <location>
        <begin position="252"/>
        <end position="261"/>
    </location>
</feature>
<feature type="region of interest" description="Disordered" evidence="1">
    <location>
        <begin position="349"/>
        <end position="372"/>
    </location>
</feature>
<evidence type="ECO:0000313" key="4">
    <source>
        <dbReference type="Proteomes" id="UP001150238"/>
    </source>
</evidence>
<feature type="domain" description="T6SS Phospholipase effector Tle1-like catalytic" evidence="2">
    <location>
        <begin position="11"/>
        <end position="329"/>
    </location>
</feature>
<dbReference type="PANTHER" id="PTHR33840">
    <property type="match status" value="1"/>
</dbReference>
<evidence type="ECO:0000313" key="3">
    <source>
        <dbReference type="EMBL" id="KAJ4496387.1"/>
    </source>
</evidence>
<feature type="compositionally biased region" description="Polar residues" evidence="1">
    <location>
        <begin position="362"/>
        <end position="372"/>
    </location>
</feature>
<dbReference type="EMBL" id="JANVFS010000001">
    <property type="protein sequence ID" value="KAJ4496387.1"/>
    <property type="molecule type" value="Genomic_DNA"/>
</dbReference>
<name>A0A9W9E2B5_9AGAR</name>
<accession>A0A9W9E2B5</accession>
<reference evidence="3" key="1">
    <citation type="submission" date="2022-08" db="EMBL/GenBank/DDBJ databases">
        <authorList>
            <consortium name="DOE Joint Genome Institute"/>
            <person name="Min B."/>
            <person name="Riley R."/>
            <person name="Sierra-Patev S."/>
            <person name="Naranjo-Ortiz M."/>
            <person name="Looney B."/>
            <person name="Konkel Z."/>
            <person name="Slot J.C."/>
            <person name="Sakamoto Y."/>
            <person name="Steenwyk J.L."/>
            <person name="Rokas A."/>
            <person name="Carro J."/>
            <person name="Camarero S."/>
            <person name="Ferreira P."/>
            <person name="Molpeceres G."/>
            <person name="Ruiz-Duenas F.J."/>
            <person name="Serrano A."/>
            <person name="Henrissat B."/>
            <person name="Drula E."/>
            <person name="Hughes K.W."/>
            <person name="Mata J.L."/>
            <person name="Ishikawa N.K."/>
            <person name="Vargas-Isla R."/>
            <person name="Ushijima S."/>
            <person name="Smith C.A."/>
            <person name="Ahrendt S."/>
            <person name="Andreopoulos W."/>
            <person name="He G."/>
            <person name="Labutti K."/>
            <person name="Lipzen A."/>
            <person name="Ng V."/>
            <person name="Sandor L."/>
            <person name="Barry K."/>
            <person name="Martinez A.T."/>
            <person name="Xiao Y."/>
            <person name="Gibbons J.G."/>
            <person name="Terashima K."/>
            <person name="Hibbett D.S."/>
            <person name="Grigoriev I.V."/>
        </authorList>
    </citation>
    <scope>NUCLEOTIDE SEQUENCE</scope>
    <source>
        <strain evidence="3">Sp2 HRB7682 ss15</strain>
    </source>
</reference>